<dbReference type="RefSeq" id="WP_169198383.1">
    <property type="nucleotide sequence ID" value="NZ_WTVH02000008.1"/>
</dbReference>
<organism evidence="5 6">
    <name type="scientific">Aromatoleum buckelii</name>
    <dbReference type="NCBI Taxonomy" id="200254"/>
    <lineage>
        <taxon>Bacteria</taxon>
        <taxon>Pseudomonadati</taxon>
        <taxon>Pseudomonadota</taxon>
        <taxon>Betaproteobacteria</taxon>
        <taxon>Rhodocyclales</taxon>
        <taxon>Rhodocyclaceae</taxon>
        <taxon>Aromatoleum</taxon>
    </lineage>
</organism>
<feature type="compositionally biased region" description="Low complexity" evidence="3">
    <location>
        <begin position="41"/>
        <end position="55"/>
    </location>
</feature>
<dbReference type="InterPro" id="IPR002068">
    <property type="entry name" value="A-crystallin/Hsp20_dom"/>
</dbReference>
<dbReference type="PANTHER" id="PTHR11527">
    <property type="entry name" value="HEAT-SHOCK PROTEIN 20 FAMILY MEMBER"/>
    <property type="match status" value="1"/>
</dbReference>
<protein>
    <submittedName>
        <fullName evidence="5">Hsp20 family protein</fullName>
    </submittedName>
</protein>
<dbReference type="CDD" id="cd06464">
    <property type="entry name" value="ACD_sHsps-like"/>
    <property type="match status" value="1"/>
</dbReference>
<dbReference type="EMBL" id="WTVH01000010">
    <property type="protein sequence ID" value="NMF93096.1"/>
    <property type="molecule type" value="Genomic_DNA"/>
</dbReference>
<evidence type="ECO:0000256" key="3">
    <source>
        <dbReference type="SAM" id="MobiDB-lite"/>
    </source>
</evidence>
<accession>A0ABX1N075</accession>
<dbReference type="SUPFAM" id="SSF49764">
    <property type="entry name" value="HSP20-like chaperones"/>
    <property type="match status" value="1"/>
</dbReference>
<name>A0ABX1N075_9RHOO</name>
<feature type="region of interest" description="Disordered" evidence="3">
    <location>
        <begin position="33"/>
        <end position="55"/>
    </location>
</feature>
<comment type="similarity">
    <text evidence="1 2">Belongs to the small heat shock protein (HSP20) family.</text>
</comment>
<evidence type="ECO:0000313" key="5">
    <source>
        <dbReference type="EMBL" id="NMF93096.1"/>
    </source>
</evidence>
<comment type="caution">
    <text evidence="5">The sequence shown here is derived from an EMBL/GenBank/DDBJ whole genome shotgun (WGS) entry which is preliminary data.</text>
</comment>
<sequence length="172" mass="18991">MNRMAEFKHGLEEAWQSVADGWRQLRDRAAGALTHFGPGKPASAADARAPESAPESAQFPAATWALLAGDVFEDDDKLVVRVEAPGLEKDDFDLEVRSDVLVVRGEKRYEREATEGRYRVRQCAYGSFHRAIPLPSPVETDGAKATYRNGVLRIELPKAARAKTRRIEIGSG</sequence>
<dbReference type="Gene3D" id="2.60.40.790">
    <property type="match status" value="1"/>
</dbReference>
<dbReference type="InterPro" id="IPR031107">
    <property type="entry name" value="Small_HSP"/>
</dbReference>
<feature type="domain" description="SHSP" evidence="4">
    <location>
        <begin position="60"/>
        <end position="172"/>
    </location>
</feature>
<evidence type="ECO:0000259" key="4">
    <source>
        <dbReference type="PROSITE" id="PS01031"/>
    </source>
</evidence>
<evidence type="ECO:0000313" key="6">
    <source>
        <dbReference type="Proteomes" id="UP000601990"/>
    </source>
</evidence>
<dbReference type="InterPro" id="IPR008978">
    <property type="entry name" value="HSP20-like_chaperone"/>
</dbReference>
<keyword evidence="6" id="KW-1185">Reference proteome</keyword>
<evidence type="ECO:0000256" key="2">
    <source>
        <dbReference type="RuleBase" id="RU003616"/>
    </source>
</evidence>
<dbReference type="PROSITE" id="PS01031">
    <property type="entry name" value="SHSP"/>
    <property type="match status" value="1"/>
</dbReference>
<gene>
    <name evidence="5" type="ORF">GO608_07110</name>
</gene>
<reference evidence="5" key="1">
    <citation type="submission" date="2019-12" db="EMBL/GenBank/DDBJ databases">
        <title>Comparative genomics gives insights into the taxonomy of the Azoarcus-Aromatoleum group and reveals separate origins of nif in the plant-associated Azoarcus and non-plant-associated Aromatoleum sub-groups.</title>
        <authorList>
            <person name="Lafos M."/>
            <person name="Maluk M."/>
            <person name="Batista M."/>
            <person name="Junghare M."/>
            <person name="Carmona M."/>
            <person name="Faoro H."/>
            <person name="Cruz L.M."/>
            <person name="Battistoni F."/>
            <person name="De Souza E."/>
            <person name="Pedrosa F."/>
            <person name="Chen W.-M."/>
            <person name="Poole P.S."/>
            <person name="Dixon R.A."/>
            <person name="James E.K."/>
        </authorList>
    </citation>
    <scope>NUCLEOTIDE SEQUENCE</scope>
    <source>
        <strain evidence="5">U120</strain>
    </source>
</reference>
<proteinExistence type="inferred from homology"/>
<dbReference type="Proteomes" id="UP000601990">
    <property type="component" value="Unassembled WGS sequence"/>
</dbReference>
<dbReference type="Pfam" id="PF00011">
    <property type="entry name" value="HSP20"/>
    <property type="match status" value="1"/>
</dbReference>
<evidence type="ECO:0000256" key="1">
    <source>
        <dbReference type="PROSITE-ProRule" id="PRU00285"/>
    </source>
</evidence>